<dbReference type="InterPro" id="IPR038586">
    <property type="entry name" value="Tctex-1-like_sf"/>
</dbReference>
<dbReference type="Gene3D" id="3.30.1140.40">
    <property type="entry name" value="Tctex-1"/>
    <property type="match status" value="1"/>
</dbReference>
<comment type="caution">
    <text evidence="1">The sequence shown here is derived from an EMBL/GenBank/DDBJ whole genome shotgun (WGS) entry which is preliminary data.</text>
</comment>
<dbReference type="AlphaFoldDB" id="A0A1V9Z517"/>
<dbReference type="EMBL" id="JNBR01000429">
    <property type="protein sequence ID" value="OQR93113.1"/>
    <property type="molecule type" value="Genomic_DNA"/>
</dbReference>
<evidence type="ECO:0008006" key="3">
    <source>
        <dbReference type="Google" id="ProtNLM"/>
    </source>
</evidence>
<dbReference type="GO" id="GO:0005868">
    <property type="term" value="C:cytoplasmic dynein complex"/>
    <property type="evidence" value="ECO:0007669"/>
    <property type="project" value="TreeGrafter"/>
</dbReference>
<dbReference type="CDD" id="cd21455">
    <property type="entry name" value="DLC-like_DYNLT1_DYNLT3"/>
    <property type="match status" value="1"/>
</dbReference>
<protein>
    <recommendedName>
        <fullName evidence="3">Dynein light chain</fullName>
    </recommendedName>
</protein>
<gene>
    <name evidence="1" type="ORF">ACHHYP_02920</name>
</gene>
<dbReference type="GO" id="GO:0045505">
    <property type="term" value="F:dynein intermediate chain binding"/>
    <property type="evidence" value="ECO:0007669"/>
    <property type="project" value="TreeGrafter"/>
</dbReference>
<name>A0A1V9Z517_ACHHY</name>
<keyword evidence="2" id="KW-1185">Reference proteome</keyword>
<organism evidence="1 2">
    <name type="scientific">Achlya hypogyna</name>
    <name type="common">Oomycete</name>
    <name type="synonym">Protoachlya hypogyna</name>
    <dbReference type="NCBI Taxonomy" id="1202772"/>
    <lineage>
        <taxon>Eukaryota</taxon>
        <taxon>Sar</taxon>
        <taxon>Stramenopiles</taxon>
        <taxon>Oomycota</taxon>
        <taxon>Saprolegniomycetes</taxon>
        <taxon>Saprolegniales</taxon>
        <taxon>Achlyaceae</taxon>
        <taxon>Achlya</taxon>
    </lineage>
</organism>
<dbReference type="InterPro" id="IPR005334">
    <property type="entry name" value="Tctex-1-like"/>
</dbReference>
<dbReference type="STRING" id="1202772.A0A1V9Z517"/>
<dbReference type="Pfam" id="PF03645">
    <property type="entry name" value="Tctex-1"/>
    <property type="match status" value="1"/>
</dbReference>
<reference evidence="1 2" key="1">
    <citation type="journal article" date="2014" name="Genome Biol. Evol.">
        <title>The secreted proteins of Achlya hypogyna and Thraustotheca clavata identify the ancestral oomycete secretome and reveal gene acquisitions by horizontal gene transfer.</title>
        <authorList>
            <person name="Misner I."/>
            <person name="Blouin N."/>
            <person name="Leonard G."/>
            <person name="Richards T.A."/>
            <person name="Lane C.E."/>
        </authorList>
    </citation>
    <scope>NUCLEOTIDE SEQUENCE [LARGE SCALE GENOMIC DNA]</scope>
    <source>
        <strain evidence="1 2">ATCC 48635</strain>
    </source>
</reference>
<dbReference type="PANTHER" id="PTHR21255">
    <property type="entry name" value="T-COMPLEX-ASSOCIATED-TESTIS-EXPRESSED 1/ DYNEIN LIGHT CHAIN"/>
    <property type="match status" value="1"/>
</dbReference>
<proteinExistence type="predicted"/>
<accession>A0A1V9Z517</accession>
<dbReference type="Proteomes" id="UP000243579">
    <property type="component" value="Unassembled WGS sequence"/>
</dbReference>
<dbReference type="GO" id="GO:0005737">
    <property type="term" value="C:cytoplasm"/>
    <property type="evidence" value="ECO:0007669"/>
    <property type="project" value="TreeGrafter"/>
</dbReference>
<evidence type="ECO:0000313" key="2">
    <source>
        <dbReference type="Proteomes" id="UP000243579"/>
    </source>
</evidence>
<evidence type="ECO:0000313" key="1">
    <source>
        <dbReference type="EMBL" id="OQR93113.1"/>
    </source>
</evidence>
<sequence>MEMEPVYFFKTIHADAKRVVLETLEQTLRDKVYHPVDAQKWAATIPELCLQRLQGLADGHAGFKFIVHVSILQKKNGGVHTCSAAAWNAETDGQVVVRYDTPTLLAAATVYALSLA</sequence>
<dbReference type="OrthoDB" id="10059120at2759"/>
<dbReference type="GO" id="GO:0007018">
    <property type="term" value="P:microtubule-based movement"/>
    <property type="evidence" value="ECO:0007669"/>
    <property type="project" value="TreeGrafter"/>
</dbReference>